<dbReference type="GO" id="GO:0004100">
    <property type="term" value="F:chitin synthase activity"/>
    <property type="evidence" value="ECO:0007669"/>
    <property type="project" value="UniProtKB-EC"/>
</dbReference>
<feature type="region of interest" description="Disordered" evidence="14">
    <location>
        <begin position="918"/>
        <end position="946"/>
    </location>
</feature>
<evidence type="ECO:0000313" key="17">
    <source>
        <dbReference type="Proteomes" id="UP000245119"/>
    </source>
</evidence>
<evidence type="ECO:0000256" key="14">
    <source>
        <dbReference type="SAM" id="MobiDB-lite"/>
    </source>
</evidence>
<feature type="transmembrane region" description="Helical" evidence="15">
    <location>
        <begin position="565"/>
        <end position="589"/>
    </location>
</feature>
<evidence type="ECO:0000256" key="15">
    <source>
        <dbReference type="SAM" id="Phobius"/>
    </source>
</evidence>
<gene>
    <name evidence="16" type="ORF">C0Q70_04372</name>
</gene>
<dbReference type="FunFam" id="3.90.550.10:FF:000139">
    <property type="entry name" value="Chitin synthase 8"/>
    <property type="match status" value="1"/>
</dbReference>
<organism evidence="16 17">
    <name type="scientific">Pomacea canaliculata</name>
    <name type="common">Golden apple snail</name>
    <dbReference type="NCBI Taxonomy" id="400727"/>
    <lineage>
        <taxon>Eukaryota</taxon>
        <taxon>Metazoa</taxon>
        <taxon>Spiralia</taxon>
        <taxon>Lophotrochozoa</taxon>
        <taxon>Mollusca</taxon>
        <taxon>Gastropoda</taxon>
        <taxon>Caenogastropoda</taxon>
        <taxon>Architaenioglossa</taxon>
        <taxon>Ampullarioidea</taxon>
        <taxon>Ampullariidae</taxon>
        <taxon>Pomacea</taxon>
    </lineage>
</organism>
<evidence type="ECO:0000256" key="7">
    <source>
        <dbReference type="ARBA" id="ARBA00022989"/>
    </source>
</evidence>
<evidence type="ECO:0000256" key="5">
    <source>
        <dbReference type="ARBA" id="ARBA00022679"/>
    </source>
</evidence>
<evidence type="ECO:0000256" key="10">
    <source>
        <dbReference type="ARBA" id="ARBA00023180"/>
    </source>
</evidence>
<feature type="region of interest" description="Disordered" evidence="14">
    <location>
        <begin position="1114"/>
        <end position="1161"/>
    </location>
</feature>
<feature type="transmembrane region" description="Helical" evidence="15">
    <location>
        <begin position="802"/>
        <end position="823"/>
    </location>
</feature>
<evidence type="ECO:0000256" key="11">
    <source>
        <dbReference type="ARBA" id="ARBA00046329"/>
    </source>
</evidence>
<comment type="caution">
    <text evidence="16">The sequence shown here is derived from an EMBL/GenBank/DDBJ whole genome shotgun (WGS) entry which is preliminary data.</text>
</comment>
<reference evidence="16 17" key="1">
    <citation type="submission" date="2018-04" db="EMBL/GenBank/DDBJ databases">
        <title>The genome of golden apple snail Pomacea canaliculata provides insight into stress tolerance and invasive adaptation.</title>
        <authorList>
            <person name="Liu C."/>
            <person name="Liu B."/>
            <person name="Ren Y."/>
            <person name="Zhang Y."/>
            <person name="Wang H."/>
            <person name="Li S."/>
            <person name="Jiang F."/>
            <person name="Yin L."/>
            <person name="Zhang G."/>
            <person name="Qian W."/>
            <person name="Fan W."/>
        </authorList>
    </citation>
    <scope>NUCLEOTIDE SEQUENCE [LARGE SCALE GENOMIC DNA]</scope>
    <source>
        <strain evidence="16">SZHN2017</strain>
        <tissue evidence="16">Muscle</tissue>
    </source>
</reference>
<dbReference type="InterPro" id="IPR029044">
    <property type="entry name" value="Nucleotide-diphossugar_trans"/>
</dbReference>
<sequence length="1161" mass="130480">MFVVYTLQVEFTSDVRGLHPGCTHQHLLGVRALFSKPLYCGILLDQSLLLNRRIDEDDPSEQASFGKWLEAPENKERCRDDLETATDKLRKDTTPFIYICATMWHESETEMIMMLKSIFRLDADQSARRSAQLFFDVTDPDYYEFEAHIFFDDAFDEHKDDDYNYAVNSFVKQLVRVVDTAASAVHKTDLHIAKPRKVPTPYGGRLVWKLPGGNTLTAHLKDKAKIRHRKRWSQVMYMYYFLGYRLVADESISFGSRKLRAHNTFLLALDGDVDFQPEAIKILVDRMKQNPLLGAACGRIHPIGAGPMVWYQRFEYAISHWLQKATEHVLGCVLCSPGCFSLFRGSALMDDNVMKRYTTPPSEARHYVQYDQGEDRWLCTLLLQQGYRVEYCAASDSFTFAPEGFYEFYNQRRRWTPSTMANIIDLLSDWRNTTKRNQDISVLYMVYQLFVLCSGIITPGTIFLLIVGAISNATSDSIPLYGALTLNILPLAVFVILCFKANTNTQLAYASVLSLVYTIIMMLVLVGLIKQAAENGFCSVSTSFLVGVASIFVLTAMLHPMECTALLHGCLYFLSIPSMSMLLMIYSLANLHVVSWGTREVKTAAPPPSAAKAKETEAKPKADNFLKSALAKLTDGSVGDSDYAFSFGNLCRCLCCPREGASATDMKFKAILQSLDDLDSKVTELTNGSVGDGTLGEVSDIGDELPPMPTNERFSHNAHLIEGGIQKDNPMYLHVASEIRDELINPKWSEDEDLGDGPRERTIVDETEFWQALIKQYLYPLDKNEQQEKQIKEELLELRNKMCLAFFLINSLFIVLVSALQIISSNATNLSVKIPCAGDSSFTGEKIEPISVAFTLVFGILLTMQFFAMLFHRFSTLLQIISITEIKVRKITRQVLGIDDGATQGLTVEETIGLVKQMQSIRPDTPEAEGDGEQSEKDPGTPVGTYGRVRSGAALWDKLNARRKKGEIKDQTLSKAFLRNYDRLAELIRQQDAQEEQVTEKEDDFRNLDRKSRKTIVKVIKDDNYKDHILQRSNESKNRLRGVVSKVMGKGSRLFDVVQKAQEQERRMDFGEEQDEVNEERQRRSPRQSQVCIQVPGRQSQVCLKATEAFSQVHSRHAAIGPPVEAEAGGGGWGSGDDSSGSGAYSARKCGQQCPGSKDTS</sequence>
<keyword evidence="8 13" id="KW-0175">Coiled coil</keyword>
<keyword evidence="6 15" id="KW-0812">Transmembrane</keyword>
<evidence type="ECO:0000256" key="2">
    <source>
        <dbReference type="ARBA" id="ARBA00012543"/>
    </source>
</evidence>
<dbReference type="PANTHER" id="PTHR22914:SF42">
    <property type="entry name" value="CHITIN SYNTHASE"/>
    <property type="match status" value="1"/>
</dbReference>
<evidence type="ECO:0000313" key="16">
    <source>
        <dbReference type="EMBL" id="PVD37373.1"/>
    </source>
</evidence>
<name>A0A2T7PVC7_POMCA</name>
<dbReference type="PANTHER" id="PTHR22914">
    <property type="entry name" value="CHITIN SYNTHASE"/>
    <property type="match status" value="1"/>
</dbReference>
<dbReference type="OrthoDB" id="370884at2759"/>
<dbReference type="SUPFAM" id="SSF53448">
    <property type="entry name" value="Nucleotide-diphospho-sugar transferases"/>
    <property type="match status" value="1"/>
</dbReference>
<dbReference type="Pfam" id="PF03142">
    <property type="entry name" value="Chitin_synth_2"/>
    <property type="match status" value="1"/>
</dbReference>
<comment type="similarity">
    <text evidence="11">Belongs to the chitin synthase family. Class IV subfamily.</text>
</comment>
<evidence type="ECO:0000256" key="12">
    <source>
        <dbReference type="ARBA" id="ARBA00048014"/>
    </source>
</evidence>
<dbReference type="EC" id="2.4.1.16" evidence="2"/>
<feature type="region of interest" description="Disordered" evidence="14">
    <location>
        <begin position="1065"/>
        <end position="1092"/>
    </location>
</feature>
<comment type="subcellular location">
    <subcellularLocation>
        <location evidence="1">Cell membrane</location>
        <topology evidence="1">Multi-pass membrane protein</topology>
    </subcellularLocation>
</comment>
<keyword evidence="17" id="KW-1185">Reference proteome</keyword>
<accession>A0A2T7PVC7</accession>
<feature type="transmembrane region" description="Helical" evidence="15">
    <location>
        <begin position="442"/>
        <end position="468"/>
    </location>
</feature>
<evidence type="ECO:0000256" key="9">
    <source>
        <dbReference type="ARBA" id="ARBA00023136"/>
    </source>
</evidence>
<evidence type="ECO:0000256" key="8">
    <source>
        <dbReference type="ARBA" id="ARBA00023054"/>
    </source>
</evidence>
<feature type="transmembrane region" description="Helical" evidence="15">
    <location>
        <begin position="508"/>
        <end position="529"/>
    </location>
</feature>
<evidence type="ECO:0000256" key="4">
    <source>
        <dbReference type="ARBA" id="ARBA00022676"/>
    </source>
</evidence>
<keyword evidence="10" id="KW-0325">Glycoprotein</keyword>
<dbReference type="Proteomes" id="UP000245119">
    <property type="component" value="Linkage Group LG2"/>
</dbReference>
<keyword evidence="5" id="KW-0808">Transferase</keyword>
<dbReference type="EMBL" id="PZQS01000002">
    <property type="protein sequence ID" value="PVD37373.1"/>
    <property type="molecule type" value="Genomic_DNA"/>
</dbReference>
<dbReference type="GO" id="GO:0005886">
    <property type="term" value="C:plasma membrane"/>
    <property type="evidence" value="ECO:0007669"/>
    <property type="project" value="UniProtKB-SubCell"/>
</dbReference>
<proteinExistence type="inferred from homology"/>
<evidence type="ECO:0000256" key="3">
    <source>
        <dbReference type="ARBA" id="ARBA00022475"/>
    </source>
</evidence>
<feature type="transmembrane region" description="Helical" evidence="15">
    <location>
        <begin position="850"/>
        <end position="871"/>
    </location>
</feature>
<dbReference type="CDD" id="cd04190">
    <property type="entry name" value="Chitin_synth_C"/>
    <property type="match status" value="1"/>
</dbReference>
<evidence type="ECO:0000256" key="1">
    <source>
        <dbReference type="ARBA" id="ARBA00004651"/>
    </source>
</evidence>
<keyword evidence="3" id="KW-1003">Cell membrane</keyword>
<keyword evidence="9 15" id="KW-0472">Membrane</keyword>
<protein>
    <recommendedName>
        <fullName evidence="2">chitin synthase</fullName>
        <ecNumber evidence="2">2.4.1.16</ecNumber>
    </recommendedName>
</protein>
<feature type="coiled-coil region" evidence="13">
    <location>
        <begin position="984"/>
        <end position="1011"/>
    </location>
</feature>
<evidence type="ECO:0000256" key="13">
    <source>
        <dbReference type="SAM" id="Coils"/>
    </source>
</evidence>
<dbReference type="AlphaFoldDB" id="A0A2T7PVC7"/>
<dbReference type="InterPro" id="IPR004835">
    <property type="entry name" value="Chitin_synth"/>
</dbReference>
<evidence type="ECO:0000256" key="6">
    <source>
        <dbReference type="ARBA" id="ARBA00022692"/>
    </source>
</evidence>
<feature type="transmembrane region" description="Helical" evidence="15">
    <location>
        <begin position="536"/>
        <end position="559"/>
    </location>
</feature>
<feature type="transmembrane region" description="Helical" evidence="15">
    <location>
        <begin position="480"/>
        <end position="502"/>
    </location>
</feature>
<comment type="catalytic activity">
    <reaction evidence="12">
        <text>[(1-&gt;4)-N-acetyl-beta-D-glucosaminyl](n) + UDP-N-acetyl-alpha-D-glucosamine = [(1-&gt;4)-N-acetyl-beta-D-glucosaminyl](n+1) + UDP + H(+)</text>
        <dbReference type="Rhea" id="RHEA:16637"/>
        <dbReference type="Rhea" id="RHEA-COMP:9593"/>
        <dbReference type="Rhea" id="RHEA-COMP:9595"/>
        <dbReference type="ChEBI" id="CHEBI:15378"/>
        <dbReference type="ChEBI" id="CHEBI:17029"/>
        <dbReference type="ChEBI" id="CHEBI:57705"/>
        <dbReference type="ChEBI" id="CHEBI:58223"/>
        <dbReference type="EC" id="2.4.1.16"/>
    </reaction>
</comment>
<keyword evidence="7 15" id="KW-1133">Transmembrane helix</keyword>
<dbReference type="GO" id="GO:0006031">
    <property type="term" value="P:chitin biosynthetic process"/>
    <property type="evidence" value="ECO:0007669"/>
    <property type="project" value="TreeGrafter"/>
</dbReference>
<keyword evidence="4" id="KW-0328">Glycosyltransferase</keyword>